<comment type="caution">
    <text evidence="1">The sequence shown here is derived from an EMBL/GenBank/DDBJ whole genome shotgun (WGS) entry which is preliminary data.</text>
</comment>
<protein>
    <submittedName>
        <fullName evidence="1">Cytosine deaminase</fullName>
    </submittedName>
</protein>
<evidence type="ECO:0000313" key="2">
    <source>
        <dbReference type="Proteomes" id="UP000268056"/>
    </source>
</evidence>
<gene>
    <name evidence="1" type="ORF">ALQ32_05661</name>
</gene>
<sequence>MAVDHVVWQAEFEAQTADFVLEQLAKGFDQLEVHFFRQAAHVVVRLDDVGLAAFRASRLDHVRVDGALRQVLDVVQLAGFGIEHVDEGAADDLALFLWIAFAFQVVQELFFGVGANDFDAHVLGKHGHHLLAFVQAQQAVVDEYTGQLIADGLVQQGRDHGRVNAAGQAQQDVVSANLSANLSDSVFSNLRRGPQCFAAADIEDEARQDATALLGVGDFRVELHAIVTASVVSHTGNRAARGTGQNVEVFRQLGDLVTVTHPYVEAKQAVGVDMVFDTIKQTAFADYVNASVAELAQLGTSNLAAQLLGHGLHAVADTENRHTEVKYRLRAARAVGFVHGLGAAGEDHAFWSEFANRFVVHVKRMQFAIHADFTHAAGDQLGVLGTEVEDQDTVGVNVEGHGNSLSSCEL</sequence>
<proteinExistence type="predicted"/>
<name>A0A3M3Z1C6_9PSED</name>
<organism evidence="1 2">
    <name type="scientific">Pseudomonas syringae pv. tagetis</name>
    <dbReference type="NCBI Taxonomy" id="129140"/>
    <lineage>
        <taxon>Bacteria</taxon>
        <taxon>Pseudomonadati</taxon>
        <taxon>Pseudomonadota</taxon>
        <taxon>Gammaproteobacteria</taxon>
        <taxon>Pseudomonadales</taxon>
        <taxon>Pseudomonadaceae</taxon>
        <taxon>Pseudomonas</taxon>
    </lineage>
</organism>
<dbReference type="Proteomes" id="UP000268056">
    <property type="component" value="Unassembled WGS sequence"/>
</dbReference>
<evidence type="ECO:0000313" key="1">
    <source>
        <dbReference type="EMBL" id="RMO88580.1"/>
    </source>
</evidence>
<accession>A0A3M3Z1C6</accession>
<dbReference type="AlphaFoldDB" id="A0A3M3Z1C6"/>
<dbReference type="EMBL" id="RBQC01000077">
    <property type="protein sequence ID" value="RMO88580.1"/>
    <property type="molecule type" value="Genomic_DNA"/>
</dbReference>
<reference evidence="1 2" key="1">
    <citation type="submission" date="2018-08" db="EMBL/GenBank/DDBJ databases">
        <title>Recombination of ecologically and evolutionarily significant loci maintains genetic cohesion in the Pseudomonas syringae species complex.</title>
        <authorList>
            <person name="Dillon M."/>
            <person name="Thakur S."/>
            <person name="Almeida R.N.D."/>
            <person name="Weir B.S."/>
            <person name="Guttman D.S."/>
        </authorList>
    </citation>
    <scope>NUCLEOTIDE SEQUENCE [LARGE SCALE GENOMIC DNA]</scope>
    <source>
        <strain evidence="1 2">ICMP 4092</strain>
    </source>
</reference>